<organism evidence="2 3">
    <name type="scientific">Leadbettera azotonutricia (strain ATCC BAA-888 / DSM 13862 / ZAS-9)</name>
    <name type="common">Treponema azotonutricium</name>
    <dbReference type="NCBI Taxonomy" id="545695"/>
    <lineage>
        <taxon>Bacteria</taxon>
        <taxon>Pseudomonadati</taxon>
        <taxon>Spirochaetota</taxon>
        <taxon>Spirochaetia</taxon>
        <taxon>Spirochaetales</taxon>
        <taxon>Breznakiellaceae</taxon>
        <taxon>Leadbettera</taxon>
    </lineage>
</organism>
<sequence length="297" mass="33215">MSDAYMGIPWGHFKKFIALEADRFALLQSILEEAGLEYKIATISGNRHFFVAPPPPEEEFLRRRLTILVAHYDRTPGSPGANDNSASVFILIETAMKLMKAKANNWLIIFSDKEELKPGETIQDQGAYTLASGFRDAGMENAWIYSFDACGTGDTLIISNTVELMLKGEGNQAKEKIRASIQELREKALVTARDLRMGKVLLAPTPFSDDAGFFRAGVAAQTITMLPSEECANLVSTLRRNPQFAEALISQEEQELHYRRLIPETWRSLNSPSDSHLRLTPQNFRTVVRFAEALCKG</sequence>
<dbReference type="EMBL" id="CP001841">
    <property type="protein sequence ID" value="AEF82964.1"/>
    <property type="molecule type" value="Genomic_DNA"/>
</dbReference>
<reference evidence="3" key="1">
    <citation type="submission" date="2009-12" db="EMBL/GenBank/DDBJ databases">
        <title>Complete sequence of Treponema azotonutricium strain ZAS-9.</title>
        <authorList>
            <person name="Tetu S.G."/>
            <person name="Matson E."/>
            <person name="Ren Q."/>
            <person name="Seshadri R."/>
            <person name="Elbourne L."/>
            <person name="Hassan K.A."/>
            <person name="Durkin A."/>
            <person name="Radune D."/>
            <person name="Mohamoud Y."/>
            <person name="Shay R."/>
            <person name="Jin S."/>
            <person name="Zhang X."/>
            <person name="Lucey K."/>
            <person name="Ballor N.R."/>
            <person name="Ottesen E."/>
            <person name="Rosenthal R."/>
            <person name="Allen A."/>
            <person name="Leadbetter J.R."/>
            <person name="Paulsen I.T."/>
        </authorList>
    </citation>
    <scope>NUCLEOTIDE SEQUENCE [LARGE SCALE GENOMIC DNA]</scope>
    <source>
        <strain evidence="3">ATCC BAA-888 / DSM 13862 / ZAS-9</strain>
    </source>
</reference>
<accession>F5Y8B2</accession>
<keyword evidence="3" id="KW-1185">Reference proteome</keyword>
<evidence type="ECO:0000259" key="1">
    <source>
        <dbReference type="Pfam" id="PF04389"/>
    </source>
</evidence>
<name>F5Y8B2_LEAAZ</name>
<reference evidence="2 3" key="2">
    <citation type="journal article" date="2011" name="ISME J.">
        <title>RNA-seq reveals cooperative metabolic interactions between two termite-gut spirochete species in co-culture.</title>
        <authorList>
            <person name="Rosenthal A.Z."/>
            <person name="Matson E.G."/>
            <person name="Eldar A."/>
            <person name="Leadbetter J.R."/>
        </authorList>
    </citation>
    <scope>NUCLEOTIDE SEQUENCE [LARGE SCALE GENOMIC DNA]</scope>
    <source>
        <strain evidence="3">ATCC BAA-888 / DSM 13862 / ZAS-9</strain>
    </source>
</reference>
<dbReference type="AlphaFoldDB" id="F5Y8B2"/>
<gene>
    <name evidence="2" type="ordered locus">TREAZ_0970</name>
</gene>
<proteinExistence type="predicted"/>
<dbReference type="OrthoDB" id="9762302at2"/>
<dbReference type="SUPFAM" id="SSF53187">
    <property type="entry name" value="Zn-dependent exopeptidases"/>
    <property type="match status" value="1"/>
</dbReference>
<dbReference type="InterPro" id="IPR007484">
    <property type="entry name" value="Peptidase_M28"/>
</dbReference>
<feature type="domain" description="Peptidase M28" evidence="1">
    <location>
        <begin position="65"/>
        <end position="223"/>
    </location>
</feature>
<dbReference type="InParanoid" id="F5Y8B2"/>
<dbReference type="STRING" id="545695.TREAZ_0970"/>
<dbReference type="HOGENOM" id="CLU_911966_0_0_12"/>
<dbReference type="RefSeq" id="WP_015711015.1">
    <property type="nucleotide sequence ID" value="NC_015577.1"/>
</dbReference>
<dbReference type="Proteomes" id="UP000009222">
    <property type="component" value="Chromosome"/>
</dbReference>
<evidence type="ECO:0000313" key="2">
    <source>
        <dbReference type="EMBL" id="AEF82964.1"/>
    </source>
</evidence>
<dbReference type="KEGG" id="taz:TREAZ_0970"/>
<evidence type="ECO:0000313" key="3">
    <source>
        <dbReference type="Proteomes" id="UP000009222"/>
    </source>
</evidence>
<dbReference type="Gene3D" id="3.40.630.10">
    <property type="entry name" value="Zn peptidases"/>
    <property type="match status" value="1"/>
</dbReference>
<dbReference type="Pfam" id="PF04389">
    <property type="entry name" value="Peptidase_M28"/>
    <property type="match status" value="1"/>
</dbReference>
<protein>
    <recommendedName>
        <fullName evidence="1">Peptidase M28 domain-containing protein</fullName>
    </recommendedName>
</protein>
<dbReference type="eggNOG" id="ENOG5031CFX">
    <property type="taxonomic scope" value="Bacteria"/>
</dbReference>